<dbReference type="GeneID" id="13012909"/>
<dbReference type="KEGG" id="thg:TCELL_0604"/>
<dbReference type="RefSeq" id="WP_014737279.1">
    <property type="nucleotide sequence ID" value="NC_017954.1"/>
</dbReference>
<evidence type="ECO:0000313" key="2">
    <source>
        <dbReference type="EMBL" id="AFK51029.1"/>
    </source>
</evidence>
<dbReference type="InterPro" id="IPR001279">
    <property type="entry name" value="Metallo-B-lactamas"/>
</dbReference>
<gene>
    <name evidence="2" type="ordered locus">TCELL_0604</name>
</gene>
<dbReference type="Pfam" id="PF00753">
    <property type="entry name" value="Lactamase_B"/>
    <property type="match status" value="1"/>
</dbReference>
<dbReference type="SUPFAM" id="SSF56281">
    <property type="entry name" value="Metallo-hydrolase/oxidoreductase"/>
    <property type="match status" value="1"/>
</dbReference>
<dbReference type="CDD" id="cd07713">
    <property type="entry name" value="DHPS-like_MBL-fold"/>
    <property type="match status" value="1"/>
</dbReference>
<dbReference type="EMBL" id="CP003531">
    <property type="protein sequence ID" value="AFK51029.1"/>
    <property type="molecule type" value="Genomic_DNA"/>
</dbReference>
<dbReference type="eggNOG" id="arCOG00503">
    <property type="taxonomic scope" value="Archaea"/>
</dbReference>
<reference evidence="2 3" key="1">
    <citation type="journal article" date="2012" name="J. Bacteriol.">
        <title>Complete genome sequence of the hyperthermophilic cellulolytic Crenarchaeon 'Thermogladius cellulolyticus' 1633.</title>
        <authorList>
            <person name="Mardanov A.V."/>
            <person name="Kochetkova T.V."/>
            <person name="Beletsky A.V."/>
            <person name="Bonch-Osmolovskaya E.A."/>
            <person name="Ravin N.V."/>
            <person name="Skryabin K.G."/>
        </authorList>
    </citation>
    <scope>NUCLEOTIDE SEQUENCE [LARGE SCALE GENOMIC DNA]</scope>
    <source>
        <strain evidence="3">DSM 22663 / VKM B-2946 / 1633</strain>
    </source>
</reference>
<dbReference type="AlphaFoldDB" id="I3TE41"/>
<keyword evidence="3" id="KW-1185">Reference proteome</keyword>
<dbReference type="HOGENOM" id="CLU_036012_0_0_2"/>
<evidence type="ECO:0000259" key="1">
    <source>
        <dbReference type="SMART" id="SM00849"/>
    </source>
</evidence>
<dbReference type="OrthoDB" id="7773at2157"/>
<dbReference type="Proteomes" id="UP000005270">
    <property type="component" value="Chromosome"/>
</dbReference>
<name>I3TE41_THEC1</name>
<dbReference type="PANTHER" id="PTHR13754:SF18">
    <property type="entry name" value="7,8-DIHYDROPTERIN-6-METHYL-4-(BETA-D-RIBOFURANOSYL)-AMINOBENZENE-5'-PHOSPHATE SYNTHASE"/>
    <property type="match status" value="1"/>
</dbReference>
<dbReference type="InterPro" id="IPR052926">
    <property type="entry name" value="Metallo-beta-lactamase_dom"/>
</dbReference>
<dbReference type="STRING" id="1184251.TCELL_0604"/>
<dbReference type="SMART" id="SM00849">
    <property type="entry name" value="Lactamase_B"/>
    <property type="match status" value="1"/>
</dbReference>
<sequence>MRELSSIRLVVLVDDYAGFTEGLLGEHGFSTLVELRYSDGLVKRVLFDTGATSRVLLFNARRLGLDLGLVDYVVVSHRHWDHTGGIPGVAKVNQKATVIAHPGILEPAYSIGEQGLRYIGLTDESRGALERFRTLLTKSAFELAPGTWFLGEVERYYDNRYAVKGFKKLREGELVDDSVLDDTGMAIRLGSTTLVLAGCSHSGISNIARKARMVAGGDELVVLGGLHLANADAETVSRVVSELENEGVEEVYAGHCTGLRGEAELLKVYGDRMRKIHSGFTITAEAK</sequence>
<feature type="domain" description="Metallo-beta-lactamase" evidence="1">
    <location>
        <begin position="27"/>
        <end position="255"/>
    </location>
</feature>
<organism evidence="2 3">
    <name type="scientific">Thermogladius calderae (strain DSM 22663 / VKM B-2946 / 1633)</name>
    <dbReference type="NCBI Taxonomy" id="1184251"/>
    <lineage>
        <taxon>Archaea</taxon>
        <taxon>Thermoproteota</taxon>
        <taxon>Thermoprotei</taxon>
        <taxon>Desulfurococcales</taxon>
        <taxon>Desulfurococcaceae</taxon>
        <taxon>Thermogladius</taxon>
    </lineage>
</organism>
<dbReference type="InterPro" id="IPR036866">
    <property type="entry name" value="RibonucZ/Hydroxyglut_hydro"/>
</dbReference>
<dbReference type="GO" id="GO:0016740">
    <property type="term" value="F:transferase activity"/>
    <property type="evidence" value="ECO:0007669"/>
    <property type="project" value="TreeGrafter"/>
</dbReference>
<dbReference type="PANTHER" id="PTHR13754">
    <property type="entry name" value="METALLO-BETA-LACTAMASE SUPERFAMILY PROTEIN"/>
    <property type="match status" value="1"/>
</dbReference>
<accession>I3TE41</accession>
<dbReference type="InterPro" id="IPR041712">
    <property type="entry name" value="DHPS-like_MBL-fold"/>
</dbReference>
<dbReference type="Gene3D" id="3.60.15.10">
    <property type="entry name" value="Ribonuclease Z/Hydroxyacylglutathione hydrolase-like"/>
    <property type="match status" value="1"/>
</dbReference>
<evidence type="ECO:0000313" key="3">
    <source>
        <dbReference type="Proteomes" id="UP000005270"/>
    </source>
</evidence>
<dbReference type="InParanoid" id="I3TE41"/>
<proteinExistence type="predicted"/>
<protein>
    <submittedName>
        <fullName evidence="2">Beta-lactamase domain protein</fullName>
    </submittedName>
</protein>